<organism evidence="2">
    <name type="scientific">groundwater metagenome</name>
    <dbReference type="NCBI Taxonomy" id="717931"/>
    <lineage>
        <taxon>unclassified sequences</taxon>
        <taxon>metagenomes</taxon>
        <taxon>ecological metagenomes</taxon>
    </lineage>
</organism>
<protein>
    <submittedName>
        <fullName evidence="2">Uncharacterized protein</fullName>
    </submittedName>
</protein>
<keyword evidence="1" id="KW-0472">Membrane</keyword>
<keyword evidence="1" id="KW-0812">Transmembrane</keyword>
<accession>A0A098E794</accession>
<gene>
    <name evidence="2" type="ORF">MSIBF_A1410002</name>
</gene>
<sequence length="675" mass="75727">MFLINNNHNFIWFLMMKFQHKSYKSGIFCIFCICIICIITIALISNVQAISISPTAFSLEILFDQPKSKVSSFSESYSVLVINNANVTVTLNATGIDCKGIIASMSPVTISPLQNATIGIDFDVPSSFNESKHICKVKIFGTGISDTILTATITVIYPSPQLQVTWDNDLRKVKSGEKYTRKVIVEEIMGYKPAKLVTVEIKPLEGDACYVTVNPSQISFQKIDPGARDNKTITIDVPEKNLVPGNYSLNTRGKATNNRPDDNTDHLIIYEIPYPVMRISGNIDFESLTFSEGKNTAEKSLSIEEIGGYTPIEGVAIEKISMDEGWITLPAIDYVKAGSQENFTFRISLPEDAELGKREWKFKIRTTYAGSSEFSTSALVYFPSLDESIAEAKNMPKSEISENLILMLESAKTSTEKQNLMDLARVMYICSASKTFISEISAMKNAADTGEKLSHISTIKRSINKIEKDKKLITAGDLQDKATKILNYARGIEKSEIDTEIENIRKNMEIYKEKDYKQCAVLSKKIGEIYGKELPEQKMCEEKYILAITNATKLKDDEEKVRTEIDENTYGVGTGRIILNPFAYDYVVARYDENEKIYENLIKIYDVAGETGEAKIYEKKLDNLNSEKGIVGAFFMIYGAIVILILIGIVARIFIGWTQYKRDEEEKMLGDVVYG</sequence>
<dbReference type="AlphaFoldDB" id="A0A098E794"/>
<dbReference type="EMBL" id="CCXY01000048">
    <property type="protein sequence ID" value="CEG11366.1"/>
    <property type="molecule type" value="Genomic_DNA"/>
</dbReference>
<proteinExistence type="predicted"/>
<evidence type="ECO:0000256" key="1">
    <source>
        <dbReference type="SAM" id="Phobius"/>
    </source>
</evidence>
<feature type="transmembrane region" description="Helical" evidence="1">
    <location>
        <begin position="630"/>
        <end position="655"/>
    </location>
</feature>
<feature type="transmembrane region" description="Helical" evidence="1">
    <location>
        <begin position="25"/>
        <end position="44"/>
    </location>
</feature>
<keyword evidence="1" id="KW-1133">Transmembrane helix</keyword>
<reference evidence="2" key="1">
    <citation type="submission" date="2014-09" db="EMBL/GenBank/DDBJ databases">
        <authorList>
            <person name="Probst J Alexander"/>
        </authorList>
    </citation>
    <scope>NUCLEOTIDE SEQUENCE</scope>
</reference>
<name>A0A098E794_9ZZZZ</name>
<evidence type="ECO:0000313" key="2">
    <source>
        <dbReference type="EMBL" id="CEG11366.1"/>
    </source>
</evidence>